<evidence type="ECO:0000256" key="1">
    <source>
        <dbReference type="ARBA" id="ARBA00001947"/>
    </source>
</evidence>
<evidence type="ECO:0000313" key="11">
    <source>
        <dbReference type="EMBL" id="QNI33266.1"/>
    </source>
</evidence>
<name>A0A7G8BL46_9BACT</name>
<dbReference type="Pfam" id="PF01431">
    <property type="entry name" value="Peptidase_M13"/>
    <property type="match status" value="1"/>
</dbReference>
<keyword evidence="8" id="KW-0732">Signal</keyword>
<dbReference type="EMBL" id="CP060394">
    <property type="protein sequence ID" value="QNI33266.1"/>
    <property type="molecule type" value="Genomic_DNA"/>
</dbReference>
<evidence type="ECO:0000256" key="2">
    <source>
        <dbReference type="ARBA" id="ARBA00007357"/>
    </source>
</evidence>
<reference evidence="11 12" key="1">
    <citation type="submission" date="2020-08" db="EMBL/GenBank/DDBJ databases">
        <title>Edaphobacter telluris sp. nov. and Acidobacterium dinghuensis sp. nov., two acidobacteria isolated from forest soil.</title>
        <authorList>
            <person name="Fu J."/>
            <person name="Qiu L."/>
        </authorList>
    </citation>
    <scope>NUCLEOTIDE SEQUENCE [LARGE SCALE GENOMIC DNA]</scope>
    <source>
        <strain evidence="11">4Y35</strain>
    </source>
</reference>
<comment type="similarity">
    <text evidence="2">Belongs to the peptidase M13 family.</text>
</comment>
<feature type="signal peptide" evidence="8">
    <location>
        <begin position="1"/>
        <end position="19"/>
    </location>
</feature>
<accession>A0A7G8BL46</accession>
<dbReference type="Proteomes" id="UP000515312">
    <property type="component" value="Chromosome"/>
</dbReference>
<keyword evidence="12" id="KW-1185">Reference proteome</keyword>
<dbReference type="PANTHER" id="PTHR11733">
    <property type="entry name" value="ZINC METALLOPROTEASE FAMILY M13 NEPRILYSIN-RELATED"/>
    <property type="match status" value="1"/>
</dbReference>
<sequence>MQSLRLASVLLLCTGFAIAQNSTIAAADQPSGSAPVAPMAPHSFDLSAIDKTADPCTDFFQYACGNWRKANPIPGDQVRWGRFNQLSEYNRYLLYLDLKKAADAPQTPLQQKYGDFYAACMNTDVANQLGDKPIQPILAHIDSLTDKKQLGLLLAHMQTDAGVPAFMRFGVEQDQKDSSKQIADTAQGGLSLPDRDYYLEDNPHMTKIRGQYHDYVVQMFKLIGDSDDKAAAEAKSVIEIETALAKGSMPRVELRNPDNVYHIMKLAELDSLTPDFDWTAYIGALDAPHFDTLNVATPEYFKTLNTVIAGQSLDNIKSYLRFRTVNTFAPWLSSNFDDANFDFFQKTLQGQAEQTARWKRCTALTDRTMGEAVGQDWVKENFPPSAKENMEKLVAALKVALAQDIQSLPWMSEETRKQAEVKLDAFRQKIGYPDHWRDYSKLEVKREDPIGNLRRAAAFHWDWEVHHLGKPVDEKEWTMTPPTVNAYYNDGLNDINFPAGILQPPFFDNTKDPAVNFGGIGVVIGHEMTHGFDDQGSKFDAKGNVKQWWTPTDQKEFEARTDCEVKEYSGFEPVAGTHLNGRLTLGENTADNGGIRIAYQALLSTLASEHTSPDKKIDDYTSPQRFFISFAQVWCENRTDEVQRQSAKTDPHSPGQFRVNGVVQNFDEFGKAFGCHKGQPMMPDNSCRVW</sequence>
<dbReference type="InterPro" id="IPR042089">
    <property type="entry name" value="Peptidase_M13_dom_2"/>
</dbReference>
<dbReference type="InterPro" id="IPR000718">
    <property type="entry name" value="Peptidase_M13"/>
</dbReference>
<gene>
    <name evidence="11" type="ORF">H7849_04695</name>
</gene>
<dbReference type="Gene3D" id="3.40.390.10">
    <property type="entry name" value="Collagenase (Catalytic Domain)"/>
    <property type="match status" value="1"/>
</dbReference>
<evidence type="ECO:0000256" key="7">
    <source>
        <dbReference type="ARBA" id="ARBA00023049"/>
    </source>
</evidence>
<dbReference type="RefSeq" id="WP_186744561.1">
    <property type="nucleotide sequence ID" value="NZ_CP060394.1"/>
</dbReference>
<evidence type="ECO:0000256" key="8">
    <source>
        <dbReference type="SAM" id="SignalP"/>
    </source>
</evidence>
<keyword evidence="7" id="KW-0482">Metalloprotease</keyword>
<evidence type="ECO:0000256" key="5">
    <source>
        <dbReference type="ARBA" id="ARBA00022801"/>
    </source>
</evidence>
<feature type="chain" id="PRO_5028900120" evidence="8">
    <location>
        <begin position="20"/>
        <end position="690"/>
    </location>
</feature>
<dbReference type="PANTHER" id="PTHR11733:SF167">
    <property type="entry name" value="FI17812P1-RELATED"/>
    <property type="match status" value="1"/>
</dbReference>
<dbReference type="InterPro" id="IPR024079">
    <property type="entry name" value="MetalloPept_cat_dom_sf"/>
</dbReference>
<evidence type="ECO:0000259" key="10">
    <source>
        <dbReference type="Pfam" id="PF05649"/>
    </source>
</evidence>
<keyword evidence="5" id="KW-0378">Hydrolase</keyword>
<evidence type="ECO:0000256" key="4">
    <source>
        <dbReference type="ARBA" id="ARBA00022723"/>
    </source>
</evidence>
<protein>
    <submittedName>
        <fullName evidence="11">M13 family metallopeptidase</fullName>
    </submittedName>
</protein>
<dbReference type="GO" id="GO:0046872">
    <property type="term" value="F:metal ion binding"/>
    <property type="evidence" value="ECO:0007669"/>
    <property type="project" value="UniProtKB-KW"/>
</dbReference>
<keyword evidence="3" id="KW-0645">Protease</keyword>
<dbReference type="KEGG" id="adin:H7849_04695"/>
<dbReference type="InterPro" id="IPR008753">
    <property type="entry name" value="Peptidase_M13_N"/>
</dbReference>
<dbReference type="AlphaFoldDB" id="A0A7G8BL46"/>
<keyword evidence="4" id="KW-0479">Metal-binding</keyword>
<dbReference type="CDD" id="cd08662">
    <property type="entry name" value="M13"/>
    <property type="match status" value="1"/>
</dbReference>
<dbReference type="PRINTS" id="PR00786">
    <property type="entry name" value="NEPRILYSIN"/>
</dbReference>
<organism evidence="11 12">
    <name type="scientific">Alloacidobacterium dinghuense</name>
    <dbReference type="NCBI Taxonomy" id="2763107"/>
    <lineage>
        <taxon>Bacteria</taxon>
        <taxon>Pseudomonadati</taxon>
        <taxon>Acidobacteriota</taxon>
        <taxon>Terriglobia</taxon>
        <taxon>Terriglobales</taxon>
        <taxon>Acidobacteriaceae</taxon>
        <taxon>Alloacidobacterium</taxon>
    </lineage>
</organism>
<comment type="cofactor">
    <cofactor evidence="1">
        <name>Zn(2+)</name>
        <dbReference type="ChEBI" id="CHEBI:29105"/>
    </cofactor>
</comment>
<dbReference type="GO" id="GO:0005886">
    <property type="term" value="C:plasma membrane"/>
    <property type="evidence" value="ECO:0007669"/>
    <property type="project" value="TreeGrafter"/>
</dbReference>
<evidence type="ECO:0000256" key="3">
    <source>
        <dbReference type="ARBA" id="ARBA00022670"/>
    </source>
</evidence>
<evidence type="ECO:0000259" key="9">
    <source>
        <dbReference type="Pfam" id="PF01431"/>
    </source>
</evidence>
<dbReference type="Gene3D" id="1.10.1380.10">
    <property type="entry name" value="Neutral endopeptidase , domain2"/>
    <property type="match status" value="1"/>
</dbReference>
<dbReference type="InterPro" id="IPR018497">
    <property type="entry name" value="Peptidase_M13_C"/>
</dbReference>
<dbReference type="GO" id="GO:0004222">
    <property type="term" value="F:metalloendopeptidase activity"/>
    <property type="evidence" value="ECO:0007669"/>
    <property type="project" value="InterPro"/>
</dbReference>
<proteinExistence type="inferred from homology"/>
<dbReference type="PROSITE" id="PS51885">
    <property type="entry name" value="NEPRILYSIN"/>
    <property type="match status" value="1"/>
</dbReference>
<feature type="domain" description="Peptidase M13 N-terminal" evidence="10">
    <location>
        <begin position="55"/>
        <end position="433"/>
    </location>
</feature>
<keyword evidence="6" id="KW-0862">Zinc</keyword>
<dbReference type="SUPFAM" id="SSF55486">
    <property type="entry name" value="Metalloproteases ('zincins'), catalytic domain"/>
    <property type="match status" value="1"/>
</dbReference>
<dbReference type="Pfam" id="PF05649">
    <property type="entry name" value="Peptidase_M13_N"/>
    <property type="match status" value="1"/>
</dbReference>
<feature type="domain" description="Peptidase M13 C-terminal" evidence="9">
    <location>
        <begin position="485"/>
        <end position="689"/>
    </location>
</feature>
<dbReference type="GO" id="GO:0016485">
    <property type="term" value="P:protein processing"/>
    <property type="evidence" value="ECO:0007669"/>
    <property type="project" value="TreeGrafter"/>
</dbReference>
<evidence type="ECO:0000313" key="12">
    <source>
        <dbReference type="Proteomes" id="UP000515312"/>
    </source>
</evidence>
<evidence type="ECO:0000256" key="6">
    <source>
        <dbReference type="ARBA" id="ARBA00022833"/>
    </source>
</evidence>